<dbReference type="PANTHER" id="PTHR10903:SF170">
    <property type="entry name" value="GTPASE IMAP FAMILY MEMBER 7"/>
    <property type="match status" value="1"/>
</dbReference>
<dbReference type="Pfam" id="PF04548">
    <property type="entry name" value="AIG1"/>
    <property type="match status" value="3"/>
</dbReference>
<comment type="caution">
    <text evidence="6">The sequence shown here is derived from an EMBL/GenBank/DDBJ whole genome shotgun (WGS) entry which is preliminary data.</text>
</comment>
<keyword evidence="3" id="KW-0342">GTP-binding</keyword>
<dbReference type="Proteomes" id="UP001314229">
    <property type="component" value="Unassembled WGS sequence"/>
</dbReference>
<evidence type="ECO:0000313" key="6">
    <source>
        <dbReference type="EMBL" id="CAK6981395.1"/>
    </source>
</evidence>
<keyword evidence="2" id="KW-0547">Nucleotide-binding</keyword>
<evidence type="ECO:0000313" key="7">
    <source>
        <dbReference type="Proteomes" id="UP001314229"/>
    </source>
</evidence>
<feature type="domain" description="AIG1-type G" evidence="5">
    <location>
        <begin position="208"/>
        <end position="397"/>
    </location>
</feature>
<gene>
    <name evidence="6" type="ORF">FSCOSCO3_A022055</name>
</gene>
<evidence type="ECO:0000256" key="4">
    <source>
        <dbReference type="SAM" id="MobiDB-lite"/>
    </source>
</evidence>
<dbReference type="EMBL" id="CAWUFR010000815">
    <property type="protein sequence ID" value="CAK6981395.1"/>
    <property type="molecule type" value="Genomic_DNA"/>
</dbReference>
<feature type="region of interest" description="Disordered" evidence="4">
    <location>
        <begin position="671"/>
        <end position="812"/>
    </location>
</feature>
<name>A0AAV1QDY9_SCOSC</name>
<evidence type="ECO:0000256" key="3">
    <source>
        <dbReference type="ARBA" id="ARBA00023134"/>
    </source>
</evidence>
<reference evidence="6 7" key="1">
    <citation type="submission" date="2024-01" db="EMBL/GenBank/DDBJ databases">
        <authorList>
            <person name="Alioto T."/>
            <person name="Alioto T."/>
            <person name="Gomez Garrido J."/>
        </authorList>
    </citation>
    <scope>NUCLEOTIDE SEQUENCE [LARGE SCALE GENOMIC DNA]</scope>
</reference>
<evidence type="ECO:0000259" key="5">
    <source>
        <dbReference type="PROSITE" id="PS51720"/>
    </source>
</evidence>
<dbReference type="FunFam" id="3.40.50.300:FF:000366">
    <property type="entry name" value="GTPase, IMAP family member 2"/>
    <property type="match status" value="1"/>
</dbReference>
<comment type="similarity">
    <text evidence="1">Belongs to the TRAFAC class TrmE-Era-EngA-EngB-Septin-like GTPase superfamily. AIG1/Toc34/Toc159-like paraseptin GTPase family. IAN subfamily.</text>
</comment>
<feature type="domain" description="AIG1-type G" evidence="5">
    <location>
        <begin position="418"/>
        <end position="618"/>
    </location>
</feature>
<evidence type="ECO:0000256" key="2">
    <source>
        <dbReference type="ARBA" id="ARBA00022741"/>
    </source>
</evidence>
<dbReference type="PROSITE" id="PS51720">
    <property type="entry name" value="G_AIG1"/>
    <property type="match status" value="2"/>
</dbReference>
<dbReference type="Gene3D" id="3.40.50.300">
    <property type="entry name" value="P-loop containing nucleotide triphosphate hydrolases"/>
    <property type="match status" value="3"/>
</dbReference>
<accession>A0AAV1QDY9</accession>
<dbReference type="SUPFAM" id="SSF52540">
    <property type="entry name" value="P-loop containing nucleoside triphosphate hydrolases"/>
    <property type="match status" value="2"/>
</dbReference>
<dbReference type="InterPro" id="IPR027417">
    <property type="entry name" value="P-loop_NTPase"/>
</dbReference>
<organism evidence="6 7">
    <name type="scientific">Scomber scombrus</name>
    <name type="common">Atlantic mackerel</name>
    <name type="synonym">Scomber vernalis</name>
    <dbReference type="NCBI Taxonomy" id="13677"/>
    <lineage>
        <taxon>Eukaryota</taxon>
        <taxon>Metazoa</taxon>
        <taxon>Chordata</taxon>
        <taxon>Craniata</taxon>
        <taxon>Vertebrata</taxon>
        <taxon>Euteleostomi</taxon>
        <taxon>Actinopterygii</taxon>
        <taxon>Neopterygii</taxon>
        <taxon>Teleostei</taxon>
        <taxon>Neoteleostei</taxon>
        <taxon>Acanthomorphata</taxon>
        <taxon>Pelagiaria</taxon>
        <taxon>Scombriformes</taxon>
        <taxon>Scombridae</taxon>
        <taxon>Scomber</taxon>
    </lineage>
</organism>
<keyword evidence="7" id="KW-1185">Reference proteome</keyword>
<dbReference type="AlphaFoldDB" id="A0AAV1QDY9"/>
<dbReference type="PANTHER" id="PTHR10903">
    <property type="entry name" value="GTPASE, IMAP FAMILY MEMBER-RELATED"/>
    <property type="match status" value="1"/>
</dbReference>
<dbReference type="CDD" id="cd01852">
    <property type="entry name" value="AIG1"/>
    <property type="match status" value="1"/>
</dbReference>
<protein>
    <submittedName>
        <fullName evidence="6">Uncharacterized protein LOC122966675</fullName>
    </submittedName>
</protein>
<dbReference type="InterPro" id="IPR045058">
    <property type="entry name" value="GIMA/IAN/Toc"/>
</dbReference>
<dbReference type="InterPro" id="IPR006703">
    <property type="entry name" value="G_AIG1"/>
</dbReference>
<evidence type="ECO:0000256" key="1">
    <source>
        <dbReference type="ARBA" id="ARBA00008535"/>
    </source>
</evidence>
<proteinExistence type="inferred from homology"/>
<dbReference type="GO" id="GO:0005525">
    <property type="term" value="F:GTP binding"/>
    <property type="evidence" value="ECO:0007669"/>
    <property type="project" value="UniProtKB-KW"/>
</dbReference>
<sequence>MMARPLFTICASELRIVMFGKNENEKTTISNFITGKIDFNLTISKKRVAHGEWRKMPVTVVKSADVFSLSVDKVTHEMKKCVIRCLPGPNVLLLLVRPSDFTEKDRKRLKSILSVFGPDAFEYSMVITTQNDENFNSSVNQLIQDCSQRQHSINLDEEDFLDHNPHVLMDKMEKIVTDNNGRHLNFTERDGLMCNMTEEHTKPNPEPKPSLNLVLCGRFGAGKTSVANAILGERKFGHSDNSECVKHQGEVCGRQVSLVELPALYGKPQEGAKRESISCISLCDPEGINAFILVLPLDTVTDEDKGELKIIQNTFSSRVNDFTMILFTVESDPTAPAVSDFIRKDRDIQELCQSCGGRYVVLNIKNKQQISEMLDTVEKMRAVGPRCFTKDMMAKPRTKMAPISVPFHKVEVIQKSRPERLRVVLIGKTGTGKSATANTILGEDCFHSKACMKSVTQLCKKGEAEIDGQPVVVVDTPGLFDTTLSNDDVQKELVKCISMLAPGPHVFLLVLQIGRFTQEEKETVDLIKKFFGKKTQNFIIIIFTRGDDLENQTIESYIEDSEDFVKQLMVECGGRCQVFNNKEKKNRDQVNQLLTKVASLVRKNGGDYYTSKMFQDAEAAIQKEVKRIMKEKEGEILRQKRELERKHEEEMQVKKKKIEQERAEKDKELKLKEERIKREQERTTIKEEKREKEQRERKKQEEIQRQQWERKRLSVERRIQSESEIKPTVDKKLMQNREEIQKNREAWEKEQKEMWEKQYQEDQRRKEEEQTRLNKLREEYERERKENEQRRQEDDRIRREQEQKGWKDLQDNIQMKVEEMKEKHEEEARKQAEDFNEFKQKYTTDFVTLARRHNKEMEDMKQKHQQHQELMINQLTTNKALKKDYDKLIKNQEQEMTNLRSKRPNQHKEIDNLTKAHEEEINYWIQEHVKKATEDKACSIL</sequence>